<protein>
    <submittedName>
        <fullName evidence="1">Uncharacterized protein</fullName>
    </submittedName>
</protein>
<sequence>MRHQGDESKEDVLAAPLLLLCVPDVEDPVFVGRRFAVCREDGSLMVSPARSAPVRLCVSSVSSALQDAAVSDVLSQCLDVDRYLPSGVKLLLPLRRQRPQKQRSLQQLGCSTSCVTANRTSAGPD</sequence>
<accession>A0A7S1K6B1</accession>
<name>A0A7S1K6B1_9ALVE</name>
<gene>
    <name evidence="1" type="ORF">VBRA1451_LOCUS18176</name>
</gene>
<dbReference type="EMBL" id="HBGB01031013">
    <property type="protein sequence ID" value="CAD9063106.1"/>
    <property type="molecule type" value="Transcribed_RNA"/>
</dbReference>
<proteinExistence type="predicted"/>
<evidence type="ECO:0000313" key="1">
    <source>
        <dbReference type="EMBL" id="CAD9063106.1"/>
    </source>
</evidence>
<reference evidence="1" key="1">
    <citation type="submission" date="2021-01" db="EMBL/GenBank/DDBJ databases">
        <authorList>
            <person name="Corre E."/>
            <person name="Pelletier E."/>
            <person name="Niang G."/>
            <person name="Scheremetjew M."/>
            <person name="Finn R."/>
            <person name="Kale V."/>
            <person name="Holt S."/>
            <person name="Cochrane G."/>
            <person name="Meng A."/>
            <person name="Brown T."/>
            <person name="Cohen L."/>
        </authorList>
    </citation>
    <scope>NUCLEOTIDE SEQUENCE</scope>
    <source>
        <strain evidence="1">CCMP3346</strain>
    </source>
</reference>
<organism evidence="1">
    <name type="scientific">Vitrella brassicaformis</name>
    <dbReference type="NCBI Taxonomy" id="1169539"/>
    <lineage>
        <taxon>Eukaryota</taxon>
        <taxon>Sar</taxon>
        <taxon>Alveolata</taxon>
        <taxon>Colpodellida</taxon>
        <taxon>Vitrellaceae</taxon>
        <taxon>Vitrella</taxon>
    </lineage>
</organism>
<dbReference type="AlphaFoldDB" id="A0A7S1K6B1"/>